<protein>
    <recommendedName>
        <fullName evidence="4">HTH araC/xylS-type domain-containing protein</fullName>
    </recommendedName>
</protein>
<dbReference type="SMART" id="SM00342">
    <property type="entry name" value="HTH_ARAC"/>
    <property type="match status" value="1"/>
</dbReference>
<dbReference type="AlphaFoldDB" id="A0A242NV69"/>
<evidence type="ECO:0000313" key="6">
    <source>
        <dbReference type="Proteomes" id="UP000194968"/>
    </source>
</evidence>
<name>A0A242NV69_9GAMM</name>
<keyword evidence="1" id="KW-0805">Transcription regulation</keyword>
<dbReference type="Proteomes" id="UP000194968">
    <property type="component" value="Unassembled WGS sequence"/>
</dbReference>
<dbReference type="SUPFAM" id="SSF46689">
    <property type="entry name" value="Homeodomain-like"/>
    <property type="match status" value="2"/>
</dbReference>
<dbReference type="GO" id="GO:0003700">
    <property type="term" value="F:DNA-binding transcription factor activity"/>
    <property type="evidence" value="ECO:0007669"/>
    <property type="project" value="InterPro"/>
</dbReference>
<comment type="caution">
    <text evidence="5">The sequence shown here is derived from an EMBL/GenBank/DDBJ whole genome shotgun (WGS) entry which is preliminary data.</text>
</comment>
<dbReference type="PANTHER" id="PTHR47893:SF1">
    <property type="entry name" value="REGULATORY PROTEIN PCHR"/>
    <property type="match status" value="1"/>
</dbReference>
<dbReference type="OrthoDB" id="6670788at2"/>
<gene>
    <name evidence="5" type="ORF">B6D06_06780</name>
</gene>
<dbReference type="EMBL" id="NASK01000096">
    <property type="protein sequence ID" value="OTQ49304.1"/>
    <property type="molecule type" value="Genomic_DNA"/>
</dbReference>
<keyword evidence="3" id="KW-0804">Transcription</keyword>
<dbReference type="InterPro" id="IPR018060">
    <property type="entry name" value="HTH_AraC"/>
</dbReference>
<evidence type="ECO:0000256" key="2">
    <source>
        <dbReference type="ARBA" id="ARBA00023125"/>
    </source>
</evidence>
<dbReference type="Gene3D" id="1.10.10.60">
    <property type="entry name" value="Homeodomain-like"/>
    <property type="match status" value="2"/>
</dbReference>
<dbReference type="PANTHER" id="PTHR47893">
    <property type="entry name" value="REGULATORY PROTEIN PCHR"/>
    <property type="match status" value="1"/>
</dbReference>
<evidence type="ECO:0000313" key="5">
    <source>
        <dbReference type="EMBL" id="OTQ49304.1"/>
    </source>
</evidence>
<reference evidence="5 6" key="1">
    <citation type="submission" date="2017-03" db="EMBL/GenBank/DDBJ databases">
        <title>Comparative genomics of honeybee gut symbionts reveal geographically distinct and subgroup specific antibiotic resistance.</title>
        <authorList>
            <person name="Ludvigsen J."/>
            <person name="Porcellato D."/>
            <person name="Labee-Lund T.M."/>
            <person name="Amdam G.V."/>
            <person name="Rudi K."/>
        </authorList>
    </citation>
    <scope>NUCLEOTIDE SEQUENCE [LARGE SCALE GENOMIC DNA]</scope>
    <source>
        <strain evidence="5 6">A-4-12</strain>
    </source>
</reference>
<dbReference type="Pfam" id="PF12833">
    <property type="entry name" value="HTH_18"/>
    <property type="match status" value="1"/>
</dbReference>
<dbReference type="InterPro" id="IPR020449">
    <property type="entry name" value="Tscrpt_reg_AraC-type_HTH"/>
</dbReference>
<evidence type="ECO:0000256" key="3">
    <source>
        <dbReference type="ARBA" id="ARBA00023163"/>
    </source>
</evidence>
<organism evidence="5 6">
    <name type="scientific">Gilliamella apis</name>
    <dbReference type="NCBI Taxonomy" id="1970738"/>
    <lineage>
        <taxon>Bacteria</taxon>
        <taxon>Pseudomonadati</taxon>
        <taxon>Pseudomonadota</taxon>
        <taxon>Gammaproteobacteria</taxon>
        <taxon>Orbales</taxon>
        <taxon>Orbaceae</taxon>
        <taxon>Gilliamella</taxon>
    </lineage>
</organism>
<dbReference type="PROSITE" id="PS01124">
    <property type="entry name" value="HTH_ARAC_FAMILY_2"/>
    <property type="match status" value="1"/>
</dbReference>
<dbReference type="InterPro" id="IPR009057">
    <property type="entry name" value="Homeodomain-like_sf"/>
</dbReference>
<evidence type="ECO:0000256" key="1">
    <source>
        <dbReference type="ARBA" id="ARBA00023015"/>
    </source>
</evidence>
<keyword evidence="2" id="KW-0238">DNA-binding</keyword>
<dbReference type="PROSITE" id="PS00041">
    <property type="entry name" value="HTH_ARAC_FAMILY_1"/>
    <property type="match status" value="1"/>
</dbReference>
<dbReference type="GO" id="GO:0043565">
    <property type="term" value="F:sequence-specific DNA binding"/>
    <property type="evidence" value="ECO:0007669"/>
    <property type="project" value="InterPro"/>
</dbReference>
<dbReference type="InterPro" id="IPR053142">
    <property type="entry name" value="PchR_regulatory_protein"/>
</dbReference>
<dbReference type="PRINTS" id="PR00032">
    <property type="entry name" value="HTHARAC"/>
</dbReference>
<dbReference type="InterPro" id="IPR018062">
    <property type="entry name" value="HTH_AraC-typ_CS"/>
</dbReference>
<sequence length="307" mass="35764">MIFVIVYLFGGYMHLDKLPNNKKNSSFIELQHGLAVCVNSADDLNAIDISKAFPSSDKCLCFNCQLQGKLSLQVKDRKLVTHKGDLTFGFADGETFHLQHSKDFCNIEVMIMPELLDVLLGEMDFQFSNLDKKVNFFLHHHPIHQNSNVLSCARELFYLMQNTDQSNRLLVYAHVLKYLNWYFKSFDNHLGRQEFTQWEYKQFNDARDYLISDLTNPPTIDWLAKQVGLNHSKLKKGFKQIFGKSIYAYYLTERMNKAKQLLIENSVTETAIMLGYSNISHFSSAFRKQFGVLPKEMRRQHSYNNVK</sequence>
<feature type="domain" description="HTH araC/xylS-type" evidence="4">
    <location>
        <begin position="204"/>
        <end position="300"/>
    </location>
</feature>
<accession>A0A242NV69</accession>
<proteinExistence type="predicted"/>
<evidence type="ECO:0000259" key="4">
    <source>
        <dbReference type="PROSITE" id="PS01124"/>
    </source>
</evidence>